<dbReference type="Pfam" id="PF12796">
    <property type="entry name" value="Ank_2"/>
    <property type="match status" value="1"/>
</dbReference>
<keyword evidence="5" id="KW-1185">Reference proteome</keyword>
<feature type="region of interest" description="Disordered" evidence="2">
    <location>
        <begin position="822"/>
        <end position="897"/>
    </location>
</feature>
<evidence type="ECO:0000256" key="2">
    <source>
        <dbReference type="SAM" id="MobiDB-lite"/>
    </source>
</evidence>
<dbReference type="SUPFAM" id="SSF48403">
    <property type="entry name" value="Ankyrin repeat"/>
    <property type="match status" value="1"/>
</dbReference>
<keyword evidence="1" id="KW-0040">ANK repeat</keyword>
<feature type="domain" description="Dilute" evidence="3">
    <location>
        <begin position="317"/>
        <end position="651"/>
    </location>
</feature>
<proteinExistence type="predicted"/>
<evidence type="ECO:0000256" key="1">
    <source>
        <dbReference type="PROSITE-ProRule" id="PRU00023"/>
    </source>
</evidence>
<feature type="region of interest" description="Disordered" evidence="2">
    <location>
        <begin position="430"/>
        <end position="467"/>
    </location>
</feature>
<feature type="compositionally biased region" description="Low complexity" evidence="2">
    <location>
        <begin position="690"/>
        <end position="701"/>
    </location>
</feature>
<comment type="caution">
    <text evidence="4">The sequence shown here is derived from an EMBL/GenBank/DDBJ whole genome shotgun (WGS) entry which is preliminary data.</text>
</comment>
<dbReference type="PROSITE" id="PS50088">
    <property type="entry name" value="ANK_REPEAT"/>
    <property type="match status" value="1"/>
</dbReference>
<feature type="region of interest" description="Disordered" evidence="2">
    <location>
        <begin position="678"/>
        <end position="706"/>
    </location>
</feature>
<dbReference type="PANTHER" id="PTHR16027">
    <property type="entry name" value="DILUTE DOMAIN-CONTAINING PROTEIN YPR089W"/>
    <property type="match status" value="1"/>
</dbReference>
<name>A0A8H5AWG2_9AGAR</name>
<accession>A0A8H5AWG2</accession>
<sequence length="897" mass="100325">MTSIPTVQLDLSPGPDLHPLYPTLTQLSLQLGSDSGLNPSQKKELVAHCLARSCVFGDLTVVQHLLTDPQAQSHVDLSFKDEDGVGLVSLTIHGFGGDPDRDIEREECVRLLVSQGADLSADKAGWTPLHYAAIFAPPTLISYLMTHGCSLFSTTERNLTPLDIVTAHSILPGKEDVVLLLEESMRSQGWTGGIIEEKRRRLELLSKRKSRRKQLREDISRILDIDPSWWKRGTDLAEDTDEDSDVEDEADDSVFTPLPDYSSMLVFSPPQLTQIFDSLITNYKPKFRDATPANTLYMLARFAALTCDHTWLEDLIIGATDAIEETFFSRAEDLTCLVFWLYNTTIWLHLLECDTSVSEACEMLGSFEIIEEVINSVFVFIIRLAERRIDQLMDSTILSYTPMGSYTDSVQFESEWSFLRPFSGKKKTISASQSVRNAVPSTPPSPSPYRPSSPTGSPSIGATSTSRSFNSLRQTITRARAPSATTPLSSLFQESTPAIPSPSDLLAFLTSLHTLFVLSDVNPALTTQLWSQVMYWTSCEIFNRVITRKKYICRSRAVQIGMNLTILEDWIEEMGIPPGIHMHFAPVKDLLSWLQSLSSISEFPDLVAKIQTMKNINPLQMRRAVRDYKYEVNEGRMTDECVQYLTQLQKDWERHRVKLGVEAMRKEIVDRGHDREGSISSLVNRDDSSSIEQSPSIASSDLSSRPQQSIDALFDRHNDISIWEPARPPQALGELLDSRYMLPLLFPSDPRLLAAVNGKKELLDEDKRVSLQNSSSSSDKSSDKISILRGPLPWATKSRRLREVGVGTLKWVDGIRSASRWGQPVAQDYEPPAAGDSSPDPETEEGEGDLDLRVNTHTTHLTRKPSGRVKGRLSDMGETTPINTSFGDTRPLKVTEE</sequence>
<dbReference type="InterPro" id="IPR037986">
    <property type="entry name" value="Myo5p-like_CBD_DIL"/>
</dbReference>
<feature type="repeat" description="ANK" evidence="1">
    <location>
        <begin position="124"/>
        <end position="156"/>
    </location>
</feature>
<dbReference type="InterPro" id="IPR002710">
    <property type="entry name" value="Dilute_dom"/>
</dbReference>
<evidence type="ECO:0000259" key="3">
    <source>
        <dbReference type="PROSITE" id="PS51126"/>
    </source>
</evidence>
<dbReference type="Gene3D" id="1.25.40.20">
    <property type="entry name" value="Ankyrin repeat-containing domain"/>
    <property type="match status" value="1"/>
</dbReference>
<dbReference type="GO" id="GO:0051020">
    <property type="term" value="F:GTPase binding"/>
    <property type="evidence" value="ECO:0007669"/>
    <property type="project" value="TreeGrafter"/>
</dbReference>
<dbReference type="AlphaFoldDB" id="A0A8H5AWG2"/>
<dbReference type="PROSITE" id="PS51126">
    <property type="entry name" value="DILUTE"/>
    <property type="match status" value="1"/>
</dbReference>
<dbReference type="Proteomes" id="UP000567179">
    <property type="component" value="Unassembled WGS sequence"/>
</dbReference>
<dbReference type="Pfam" id="PF01843">
    <property type="entry name" value="DIL"/>
    <property type="match status" value="1"/>
</dbReference>
<dbReference type="SMART" id="SM01132">
    <property type="entry name" value="DIL"/>
    <property type="match status" value="1"/>
</dbReference>
<protein>
    <recommendedName>
        <fullName evidence="3">Dilute domain-containing protein</fullName>
    </recommendedName>
</protein>
<dbReference type="InterPro" id="IPR036770">
    <property type="entry name" value="Ankyrin_rpt-contain_sf"/>
</dbReference>
<evidence type="ECO:0000313" key="4">
    <source>
        <dbReference type="EMBL" id="KAF5312204.1"/>
    </source>
</evidence>
<dbReference type="OrthoDB" id="426293at2759"/>
<dbReference type="InterPro" id="IPR052072">
    <property type="entry name" value="Vascular_dev_regulator"/>
</dbReference>
<dbReference type="PANTHER" id="PTHR16027:SF6">
    <property type="entry name" value="DILUTE DOMAIN-CONTAINING PROTEIN"/>
    <property type="match status" value="1"/>
</dbReference>
<feature type="compositionally biased region" description="Pro residues" evidence="2">
    <location>
        <begin position="441"/>
        <end position="451"/>
    </location>
</feature>
<gene>
    <name evidence="4" type="ORF">D9619_003455</name>
</gene>
<dbReference type="CDD" id="cd15473">
    <property type="entry name" value="Myo5p-like_CBD_DIL_ANK"/>
    <property type="match status" value="1"/>
</dbReference>
<feature type="compositionally biased region" description="Acidic residues" evidence="2">
    <location>
        <begin position="839"/>
        <end position="849"/>
    </location>
</feature>
<feature type="compositionally biased region" description="Basic residues" evidence="2">
    <location>
        <begin position="860"/>
        <end position="871"/>
    </location>
</feature>
<evidence type="ECO:0000313" key="5">
    <source>
        <dbReference type="Proteomes" id="UP000567179"/>
    </source>
</evidence>
<reference evidence="4 5" key="1">
    <citation type="journal article" date="2020" name="ISME J.">
        <title>Uncovering the hidden diversity of litter-decomposition mechanisms in mushroom-forming fungi.</title>
        <authorList>
            <person name="Floudas D."/>
            <person name="Bentzer J."/>
            <person name="Ahren D."/>
            <person name="Johansson T."/>
            <person name="Persson P."/>
            <person name="Tunlid A."/>
        </authorList>
    </citation>
    <scope>NUCLEOTIDE SEQUENCE [LARGE SCALE GENOMIC DNA]</scope>
    <source>
        <strain evidence="4 5">CBS 101986</strain>
    </source>
</reference>
<dbReference type="InterPro" id="IPR002110">
    <property type="entry name" value="Ankyrin_rpt"/>
</dbReference>
<organism evidence="4 5">
    <name type="scientific">Psilocybe cf. subviscida</name>
    <dbReference type="NCBI Taxonomy" id="2480587"/>
    <lineage>
        <taxon>Eukaryota</taxon>
        <taxon>Fungi</taxon>
        <taxon>Dikarya</taxon>
        <taxon>Basidiomycota</taxon>
        <taxon>Agaricomycotina</taxon>
        <taxon>Agaricomycetes</taxon>
        <taxon>Agaricomycetidae</taxon>
        <taxon>Agaricales</taxon>
        <taxon>Agaricineae</taxon>
        <taxon>Strophariaceae</taxon>
        <taxon>Psilocybe</taxon>
    </lineage>
</organism>
<dbReference type="EMBL" id="JAACJJ010000056">
    <property type="protein sequence ID" value="KAF5312204.1"/>
    <property type="molecule type" value="Genomic_DNA"/>
</dbReference>